<feature type="transmembrane region" description="Helical" evidence="1">
    <location>
        <begin position="187"/>
        <end position="209"/>
    </location>
</feature>
<protein>
    <recommendedName>
        <fullName evidence="2">DUF1648 domain-containing protein</fullName>
    </recommendedName>
</protein>
<dbReference type="EMBL" id="DMNG01000045">
    <property type="protein sequence ID" value="HAN23509.1"/>
    <property type="molecule type" value="Genomic_DNA"/>
</dbReference>
<gene>
    <name evidence="3" type="ORF">DCP95_02930</name>
</gene>
<evidence type="ECO:0000313" key="4">
    <source>
        <dbReference type="Proteomes" id="UP000257479"/>
    </source>
</evidence>
<dbReference type="Pfam" id="PF07853">
    <property type="entry name" value="DUF1648"/>
    <property type="match status" value="1"/>
</dbReference>
<dbReference type="InterPro" id="IPR012867">
    <property type="entry name" value="DUF1648"/>
</dbReference>
<evidence type="ECO:0000313" key="3">
    <source>
        <dbReference type="EMBL" id="HAN23509.1"/>
    </source>
</evidence>
<feature type="transmembrane region" description="Helical" evidence="1">
    <location>
        <begin position="59"/>
        <end position="80"/>
    </location>
</feature>
<proteinExistence type="predicted"/>
<reference evidence="3 4" key="1">
    <citation type="journal article" date="2018" name="Nat. Biotechnol.">
        <title>A standardized bacterial taxonomy based on genome phylogeny substantially revises the tree of life.</title>
        <authorList>
            <person name="Parks D.H."/>
            <person name="Chuvochina M."/>
            <person name="Waite D.W."/>
            <person name="Rinke C."/>
            <person name="Skarshewski A."/>
            <person name="Chaumeil P.A."/>
            <person name="Hugenholtz P."/>
        </authorList>
    </citation>
    <scope>NUCLEOTIDE SEQUENCE [LARGE SCALE GENOMIC DNA]</scope>
    <source>
        <strain evidence="3">UBA9152</strain>
    </source>
</reference>
<keyword evidence="1" id="KW-1133">Transmembrane helix</keyword>
<accession>A0A3C1KA15</accession>
<feature type="domain" description="DUF1648" evidence="2">
    <location>
        <begin position="2"/>
        <end position="34"/>
    </location>
</feature>
<dbReference type="Proteomes" id="UP000257479">
    <property type="component" value="Unassembled WGS sequence"/>
</dbReference>
<organism evidence="3 4">
    <name type="scientific">Microbacterium ginsengisoli</name>
    <dbReference type="NCBI Taxonomy" id="400772"/>
    <lineage>
        <taxon>Bacteria</taxon>
        <taxon>Bacillati</taxon>
        <taxon>Actinomycetota</taxon>
        <taxon>Actinomycetes</taxon>
        <taxon>Micrococcales</taxon>
        <taxon>Microbacteriaceae</taxon>
        <taxon>Microbacterium</taxon>
    </lineage>
</organism>
<keyword evidence="1" id="KW-0812">Transmembrane</keyword>
<evidence type="ECO:0000259" key="2">
    <source>
        <dbReference type="Pfam" id="PF07853"/>
    </source>
</evidence>
<feature type="non-terminal residue" evidence="3">
    <location>
        <position position="1"/>
    </location>
</feature>
<feature type="transmembrane region" description="Helical" evidence="1">
    <location>
        <begin position="161"/>
        <end position="181"/>
    </location>
</feature>
<comment type="caution">
    <text evidence="3">The sequence shown here is derived from an EMBL/GenBank/DDBJ whole genome shotgun (WGS) entry which is preliminary data.</text>
</comment>
<name>A0A3C1KA15_9MICO</name>
<keyword evidence="1" id="KW-0472">Membrane</keyword>
<dbReference type="AlphaFoldDB" id="A0A3C1KA15"/>
<sequence>VALPHLPATVATHWDASGAPNAYGPPWVLALVTGLIGLVVPGTLFAVSLPGLLRGHRGLVFRLLGAIGLGVAGFLTAAGISSTLANLRAADGGSAHAGGSWWVLLAGLALGLIGWFAQPSQGGLPFSAPIAPTSPAAPVGETASGALPRAWTATTALPRGAVVPIVAALLLVGLITVDAWFTGGGGAVAWITTIAFVLLLVASATLAAYHVRVDAGGFIVVSALGLPRFRIPLDDIARVRTVQVEPLRDFGGWGLRGLPGRLGVVPRRGDGIEVTRLDGRRLTVTAPDASTGAAVLTSLVAERRAAS</sequence>
<feature type="transmembrane region" description="Helical" evidence="1">
    <location>
        <begin position="27"/>
        <end position="47"/>
    </location>
</feature>
<evidence type="ECO:0000256" key="1">
    <source>
        <dbReference type="SAM" id="Phobius"/>
    </source>
</evidence>
<feature type="transmembrane region" description="Helical" evidence="1">
    <location>
        <begin position="100"/>
        <end position="117"/>
    </location>
</feature>